<keyword evidence="4" id="KW-0175">Coiled coil</keyword>
<keyword evidence="3" id="KW-0238">DNA-binding</keyword>
<protein>
    <recommendedName>
        <fullName evidence="5">Type I restriction modification DNA specificity domain-containing protein</fullName>
    </recommendedName>
</protein>
<proteinExistence type="inferred from homology"/>
<name>A0A7C8LG50_9FIRM</name>
<dbReference type="InterPro" id="IPR052021">
    <property type="entry name" value="Type-I_RS_S_subunit"/>
</dbReference>
<evidence type="ECO:0000259" key="5">
    <source>
        <dbReference type="Pfam" id="PF01420"/>
    </source>
</evidence>
<reference evidence="6 7" key="1">
    <citation type="submission" date="2019-12" db="EMBL/GenBank/DDBJ databases">
        <title>Defluviitalea raffinosedens, isolated from a biogas fermenter, genome sequencing and characterization.</title>
        <authorList>
            <person name="Rettenmaier R."/>
            <person name="Schneider M."/>
            <person name="Neuhaus K."/>
            <person name="Liebl W."/>
            <person name="Zverlov V."/>
        </authorList>
    </citation>
    <scope>NUCLEOTIDE SEQUENCE [LARGE SCALE GENOMIC DNA]</scope>
    <source>
        <strain evidence="6 7">249c-K6</strain>
    </source>
</reference>
<dbReference type="Proteomes" id="UP000483018">
    <property type="component" value="Unassembled WGS sequence"/>
</dbReference>
<organism evidence="6 7">
    <name type="scientific">Defluviitalea raffinosedens</name>
    <dbReference type="NCBI Taxonomy" id="1450156"/>
    <lineage>
        <taxon>Bacteria</taxon>
        <taxon>Bacillati</taxon>
        <taxon>Bacillota</taxon>
        <taxon>Clostridia</taxon>
        <taxon>Lachnospirales</taxon>
        <taxon>Defluviitaleaceae</taxon>
        <taxon>Defluviitalea</taxon>
    </lineage>
</organism>
<dbReference type="GO" id="GO:0009307">
    <property type="term" value="P:DNA restriction-modification system"/>
    <property type="evidence" value="ECO:0007669"/>
    <property type="project" value="UniProtKB-KW"/>
</dbReference>
<dbReference type="InterPro" id="IPR000055">
    <property type="entry name" value="Restrct_endonuc_typeI_TRD"/>
</dbReference>
<keyword evidence="2" id="KW-0680">Restriction system</keyword>
<dbReference type="Pfam" id="PF01420">
    <property type="entry name" value="Methylase_S"/>
    <property type="match status" value="2"/>
</dbReference>
<gene>
    <name evidence="6" type="ORF">GND95_03690</name>
</gene>
<dbReference type="EMBL" id="WSLF01000002">
    <property type="protein sequence ID" value="KAE9636232.1"/>
    <property type="molecule type" value="Genomic_DNA"/>
</dbReference>
<dbReference type="InterPro" id="IPR044946">
    <property type="entry name" value="Restrct_endonuc_typeI_TRD_sf"/>
</dbReference>
<evidence type="ECO:0000256" key="3">
    <source>
        <dbReference type="ARBA" id="ARBA00023125"/>
    </source>
</evidence>
<dbReference type="CDD" id="cd17515">
    <property type="entry name" value="RMtype1_S_MjaORF132P_Sau1132ORF3780P-TRD1-CR1_like"/>
    <property type="match status" value="1"/>
</dbReference>
<comment type="caution">
    <text evidence="6">The sequence shown here is derived from an EMBL/GenBank/DDBJ whole genome shotgun (WGS) entry which is preliminary data.</text>
</comment>
<comment type="similarity">
    <text evidence="1">Belongs to the type-I restriction system S methylase family.</text>
</comment>
<feature type="domain" description="Type I restriction modification DNA specificity" evidence="5">
    <location>
        <begin position="237"/>
        <end position="410"/>
    </location>
</feature>
<evidence type="ECO:0000256" key="1">
    <source>
        <dbReference type="ARBA" id="ARBA00010923"/>
    </source>
</evidence>
<feature type="coiled-coil region" evidence="4">
    <location>
        <begin position="396"/>
        <end position="423"/>
    </location>
</feature>
<feature type="domain" description="Type I restriction modification DNA specificity" evidence="5">
    <location>
        <begin position="17"/>
        <end position="206"/>
    </location>
</feature>
<accession>A0A7C8LG50</accession>
<dbReference type="PANTHER" id="PTHR30408">
    <property type="entry name" value="TYPE-1 RESTRICTION ENZYME ECOKI SPECIFICITY PROTEIN"/>
    <property type="match status" value="1"/>
</dbReference>
<dbReference type="RefSeq" id="WP_204612841.1">
    <property type="nucleotide sequence ID" value="NZ_JAFBEP010000005.1"/>
</dbReference>
<dbReference type="AlphaFoldDB" id="A0A7C8LG50"/>
<dbReference type="Gene3D" id="3.90.220.20">
    <property type="entry name" value="DNA methylase specificity domains"/>
    <property type="match status" value="2"/>
</dbReference>
<evidence type="ECO:0000256" key="2">
    <source>
        <dbReference type="ARBA" id="ARBA00022747"/>
    </source>
</evidence>
<evidence type="ECO:0000256" key="4">
    <source>
        <dbReference type="SAM" id="Coils"/>
    </source>
</evidence>
<dbReference type="Gene3D" id="1.10.287.1120">
    <property type="entry name" value="Bipartite methylase S protein"/>
    <property type="match status" value="1"/>
</dbReference>
<keyword evidence="7" id="KW-1185">Reference proteome</keyword>
<dbReference type="SUPFAM" id="SSF116734">
    <property type="entry name" value="DNA methylase specificity domain"/>
    <property type="match status" value="2"/>
</dbReference>
<sequence>MEKAREGYKMTEQGEIPIHWEIEKLEDLFNFYSGISISRDNLSEHGIYYLHYGDIHKKNKNYFSIKEDSDWLPKIDIEVNKLKEELLLNTGDVVFADASEDYEGIGKSVVIINDNNEKFVAGLHTIVAKDKIKKLHTLYKKYCFSTTQVRKQFVKLATGATVYGISRSNIKNIKILVPSIEEQKKIASILSSVDKQIEITDNLIEKTKELKKGLMQRLLTKGIGHSRFKDTELGKIPEEWEILRIKDVGDTISGGTPSRSHKEYYENGTIPWLKTGELNQKYIFDSEEKITEKAVLKSSAKLIPINSVLIAMYGATIGKVSISKRELTTNQACCAIICKEEILSYEYLYYILSFNKENLIELGAGGAQPNISQMIIKEYKIAVPSIKEQEKIATILSSVDEQIEQYELKKEKLQKLKKGLMQKLLTGKIRVKV</sequence>
<evidence type="ECO:0000313" key="7">
    <source>
        <dbReference type="Proteomes" id="UP000483018"/>
    </source>
</evidence>
<dbReference type="GO" id="GO:0003677">
    <property type="term" value="F:DNA binding"/>
    <property type="evidence" value="ECO:0007669"/>
    <property type="project" value="UniProtKB-KW"/>
</dbReference>
<dbReference type="PANTHER" id="PTHR30408:SF12">
    <property type="entry name" value="TYPE I RESTRICTION ENZYME MJAVIII SPECIFICITY SUBUNIT"/>
    <property type="match status" value="1"/>
</dbReference>
<evidence type="ECO:0000313" key="6">
    <source>
        <dbReference type="EMBL" id="KAE9636232.1"/>
    </source>
</evidence>